<reference evidence="1 2" key="1">
    <citation type="submission" date="2019-01" db="EMBL/GenBank/DDBJ databases">
        <title>Sinorhodobacter populi sp. nov. isolated from the symptomatic bark tissue of Populus euramericana canker.</title>
        <authorList>
            <person name="Xu G."/>
        </authorList>
    </citation>
    <scope>NUCLEOTIDE SEQUENCE [LARGE SCALE GENOMIC DNA]</scope>
    <source>
        <strain evidence="1 2">CCTCC AB2012026</strain>
    </source>
</reference>
<name>A0A443L7J2_9RHOB</name>
<sequence>MTPAQDRLKDQLCAALAGILRRKKVHIPEAGLPVWESFLTLTQTRRHHANGPEPISLLEIEAYNRMFGPISRQHVEMLLAMDLVWLEWAVKPSGKSAKKKEPVIPLTAEMFDFAFGR</sequence>
<dbReference type="OrthoDB" id="8371071at2"/>
<comment type="caution">
    <text evidence="1">The sequence shown here is derived from an EMBL/GenBank/DDBJ whole genome shotgun (WGS) entry which is preliminary data.</text>
</comment>
<dbReference type="InterPro" id="IPR056919">
    <property type="entry name" value="Phage_TAC_18"/>
</dbReference>
<protein>
    <submittedName>
        <fullName evidence="1">Uncharacterized protein</fullName>
    </submittedName>
</protein>
<dbReference type="RefSeq" id="WP_128151704.1">
    <property type="nucleotide sequence ID" value="NZ_SAVB01000027.1"/>
</dbReference>
<evidence type="ECO:0000313" key="1">
    <source>
        <dbReference type="EMBL" id="RWR44991.1"/>
    </source>
</evidence>
<dbReference type="EMBL" id="SAVB01000027">
    <property type="protein sequence ID" value="RWR44991.1"/>
    <property type="molecule type" value="Genomic_DNA"/>
</dbReference>
<organism evidence="1 2">
    <name type="scientific">Paenirhodobacter ferrireducens</name>
    <dbReference type="NCBI Taxonomy" id="1215032"/>
    <lineage>
        <taxon>Bacteria</taxon>
        <taxon>Pseudomonadati</taxon>
        <taxon>Pseudomonadota</taxon>
        <taxon>Alphaproteobacteria</taxon>
        <taxon>Rhodobacterales</taxon>
        <taxon>Rhodobacter group</taxon>
        <taxon>Paenirhodobacter</taxon>
    </lineage>
</organism>
<accession>A0A443L7J2</accession>
<dbReference type="Pfam" id="PF23812">
    <property type="entry name" value="Phage_TAC_18"/>
    <property type="match status" value="1"/>
</dbReference>
<dbReference type="AlphaFoldDB" id="A0A443L7J2"/>
<evidence type="ECO:0000313" key="2">
    <source>
        <dbReference type="Proteomes" id="UP000286594"/>
    </source>
</evidence>
<proteinExistence type="predicted"/>
<dbReference type="Proteomes" id="UP000286594">
    <property type="component" value="Unassembled WGS sequence"/>
</dbReference>
<keyword evidence="2" id="KW-1185">Reference proteome</keyword>
<gene>
    <name evidence="1" type="ORF">EOW65_17760</name>
</gene>